<dbReference type="InterPro" id="IPR036291">
    <property type="entry name" value="NAD(P)-bd_dom_sf"/>
</dbReference>
<evidence type="ECO:0000256" key="2">
    <source>
        <dbReference type="ARBA" id="ARBA00022553"/>
    </source>
</evidence>
<sequence length="749" mass="78722">MGTVLPALSAWRRRRHETARTDELLHQAVWRPVPDQGTGVLTGTWLLVSPPDGEEQWQWVARALSDHGAEVVGVPFGTAAALEAALVGIGHVRGVLSLLPLTPVLEPGLPSGLVDTLALFRALGELGVEAPLWSVTSEAVSTRVDESLNRPDQAAVWGFARAAGVEHPSRWGGVIDLPSASDAYTAERLVSVLAGAVGEDEVAIRAAGLFGRRLVPVRIASGAAVEAPRPRGTVLITGGTGALGAAVARRLAEQGAEHLLLTSRSGNAAPGATDLEAELLALGARVTVARCDVAAPEELAQLLSAVPAEFPLTAVVHAAGVLDDGVIDSMTVERFETVFRPKVNAVWNLHELTRDLHLDMFVLFSSLAGTVGSAGQSNYAAANALLDGFAEYRRGQGLPATSLAWGPWADGGMVDEAVRERLVRNGVSPLSARQSGDALRRVLDLGLTTATVTRTDWDRFAAVLAASRPTRLLAELTDAAPTRSERNQASDLARSLARRPAAEARRVLLETVRAEAAVVLGHAAPGKLDADRSFRELGFDSLSALQMRNALGELTGLDLATTLVFDYPNLTALVDHLLSQLADVPAADVPAAPVVAGADEPIAIVGMACRFPGGVRSPEDLWKLLSAGSDVISPFPTDRGWDIDTLMDAGRSGASSVHEGGFLDDVAGFDAEFFGISPREALAMDPQQRLLLETSWEVFERAGIDPATLRGSATGVFAGTNGQDYTALLRDTTRELEGHAATGAAASVV</sequence>
<accession>A0ABT0ZN43</accession>
<dbReference type="InterPro" id="IPR020806">
    <property type="entry name" value="PKS_PP-bd"/>
</dbReference>
<gene>
    <name evidence="7" type="ORF">NGF19_30260</name>
</gene>
<evidence type="ECO:0000313" key="8">
    <source>
        <dbReference type="Proteomes" id="UP001523219"/>
    </source>
</evidence>
<dbReference type="SMART" id="SM00822">
    <property type="entry name" value="PKS_KR"/>
    <property type="match status" value="1"/>
</dbReference>
<feature type="domain" description="Ketosynthase family 3 (KS3)" evidence="6">
    <location>
        <begin position="599"/>
        <end position="749"/>
    </location>
</feature>
<keyword evidence="2" id="KW-0597">Phosphoprotein</keyword>
<dbReference type="Proteomes" id="UP001523219">
    <property type="component" value="Unassembled WGS sequence"/>
</dbReference>
<dbReference type="Pfam" id="PF00550">
    <property type="entry name" value="PP-binding"/>
    <property type="match status" value="1"/>
</dbReference>
<evidence type="ECO:0000313" key="7">
    <source>
        <dbReference type="EMBL" id="MCN9245014.1"/>
    </source>
</evidence>
<evidence type="ECO:0000256" key="4">
    <source>
        <dbReference type="ARBA" id="ARBA00023268"/>
    </source>
</evidence>
<evidence type="ECO:0000259" key="6">
    <source>
        <dbReference type="PROSITE" id="PS52004"/>
    </source>
</evidence>
<dbReference type="PROSITE" id="PS50075">
    <property type="entry name" value="CARRIER"/>
    <property type="match status" value="1"/>
</dbReference>
<dbReference type="Pfam" id="PF00109">
    <property type="entry name" value="ketoacyl-synt"/>
    <property type="match status" value="1"/>
</dbReference>
<dbReference type="SUPFAM" id="SSF53901">
    <property type="entry name" value="Thiolase-like"/>
    <property type="match status" value="1"/>
</dbReference>
<dbReference type="InterPro" id="IPR009081">
    <property type="entry name" value="PP-bd_ACP"/>
</dbReference>
<dbReference type="EMBL" id="JAMWMR010000079">
    <property type="protein sequence ID" value="MCN9245014.1"/>
    <property type="molecule type" value="Genomic_DNA"/>
</dbReference>
<keyword evidence="8" id="KW-1185">Reference proteome</keyword>
<reference evidence="7 8" key="1">
    <citation type="submission" date="2022-05" db="EMBL/GenBank/DDBJ databases">
        <title>Streptomyces sp. nov. RY43-2 isolated from soil of a peat swamp forest.</title>
        <authorList>
            <person name="Kanchanasin P."/>
            <person name="Tanasupawat S."/>
            <person name="Phongsopitanun W."/>
        </authorList>
    </citation>
    <scope>NUCLEOTIDE SEQUENCE [LARGE SCALE GENOMIC DNA]</scope>
    <source>
        <strain evidence="7 8">RY43-2</strain>
    </source>
</reference>
<keyword evidence="4" id="KW-0511">Multifunctional enzyme</keyword>
<dbReference type="PROSITE" id="PS52004">
    <property type="entry name" value="KS3_2"/>
    <property type="match status" value="1"/>
</dbReference>
<dbReference type="PRINTS" id="PR01397">
    <property type="entry name" value="DHBDHDRGNASE"/>
</dbReference>
<dbReference type="SMART" id="SM00825">
    <property type="entry name" value="PKS_KS"/>
    <property type="match status" value="1"/>
</dbReference>
<dbReference type="SUPFAM" id="SSF51735">
    <property type="entry name" value="NAD(P)-binding Rossmann-fold domains"/>
    <property type="match status" value="2"/>
</dbReference>
<feature type="domain" description="Carrier" evidence="5">
    <location>
        <begin position="506"/>
        <end position="581"/>
    </location>
</feature>
<comment type="caution">
    <text evidence="7">The sequence shown here is derived from an EMBL/GenBank/DDBJ whole genome shotgun (WGS) entry which is preliminary data.</text>
</comment>
<dbReference type="InterPro" id="IPR050091">
    <property type="entry name" value="PKS_NRPS_Biosynth_Enz"/>
</dbReference>
<dbReference type="Gene3D" id="3.40.50.720">
    <property type="entry name" value="NAD(P)-binding Rossmann-like Domain"/>
    <property type="match status" value="1"/>
</dbReference>
<dbReference type="SMART" id="SM01294">
    <property type="entry name" value="PKS_PP_betabranch"/>
    <property type="match status" value="1"/>
</dbReference>
<evidence type="ECO:0000256" key="3">
    <source>
        <dbReference type="ARBA" id="ARBA00022679"/>
    </source>
</evidence>
<dbReference type="InterPro" id="IPR057326">
    <property type="entry name" value="KR_dom"/>
</dbReference>
<dbReference type="PANTHER" id="PTHR43775:SF51">
    <property type="entry name" value="INACTIVE PHENOLPHTHIOCEROL SYNTHESIS POLYKETIDE SYNTHASE TYPE I PKS1-RELATED"/>
    <property type="match status" value="1"/>
</dbReference>
<proteinExistence type="predicted"/>
<protein>
    <submittedName>
        <fullName evidence="7">Type I polyketide synthase</fullName>
    </submittedName>
</protein>
<dbReference type="SMART" id="SM00823">
    <property type="entry name" value="PKS_PP"/>
    <property type="match status" value="1"/>
</dbReference>
<dbReference type="InterPro" id="IPR020841">
    <property type="entry name" value="PKS_Beta-ketoAc_synthase_dom"/>
</dbReference>
<keyword evidence="1" id="KW-0596">Phosphopantetheine</keyword>
<dbReference type="CDD" id="cd08952">
    <property type="entry name" value="KR_1_SDR_x"/>
    <property type="match status" value="1"/>
</dbReference>
<dbReference type="PROSITE" id="PS00012">
    <property type="entry name" value="PHOSPHOPANTETHEINE"/>
    <property type="match status" value="1"/>
</dbReference>
<dbReference type="InterPro" id="IPR006162">
    <property type="entry name" value="Ppantetheine_attach_site"/>
</dbReference>
<dbReference type="InterPro" id="IPR036736">
    <property type="entry name" value="ACP-like_sf"/>
</dbReference>
<organism evidence="7 8">
    <name type="scientific">Streptomyces macrolidinus</name>
    <dbReference type="NCBI Taxonomy" id="2952607"/>
    <lineage>
        <taxon>Bacteria</taxon>
        <taxon>Bacillati</taxon>
        <taxon>Actinomycetota</taxon>
        <taxon>Actinomycetes</taxon>
        <taxon>Kitasatosporales</taxon>
        <taxon>Streptomycetaceae</taxon>
        <taxon>Streptomyces</taxon>
    </lineage>
</organism>
<dbReference type="InterPro" id="IPR014030">
    <property type="entry name" value="Ketoacyl_synth_N"/>
</dbReference>
<evidence type="ECO:0000259" key="5">
    <source>
        <dbReference type="PROSITE" id="PS50075"/>
    </source>
</evidence>
<keyword evidence="3" id="KW-0808">Transferase</keyword>
<dbReference type="InterPro" id="IPR016039">
    <property type="entry name" value="Thiolase-like"/>
</dbReference>
<dbReference type="SUPFAM" id="SSF47336">
    <property type="entry name" value="ACP-like"/>
    <property type="match status" value="1"/>
</dbReference>
<dbReference type="Gene3D" id="1.10.1200.10">
    <property type="entry name" value="ACP-like"/>
    <property type="match status" value="1"/>
</dbReference>
<name>A0ABT0ZN43_9ACTN</name>
<evidence type="ECO:0000256" key="1">
    <source>
        <dbReference type="ARBA" id="ARBA00022450"/>
    </source>
</evidence>
<dbReference type="InterPro" id="IPR003560">
    <property type="entry name" value="DHB_DH"/>
</dbReference>
<feature type="non-terminal residue" evidence="7">
    <location>
        <position position="749"/>
    </location>
</feature>
<dbReference type="Gene3D" id="3.40.47.10">
    <property type="match status" value="1"/>
</dbReference>
<dbReference type="CDD" id="cd00833">
    <property type="entry name" value="PKS"/>
    <property type="match status" value="1"/>
</dbReference>
<dbReference type="PANTHER" id="PTHR43775">
    <property type="entry name" value="FATTY ACID SYNTHASE"/>
    <property type="match status" value="1"/>
</dbReference>
<dbReference type="InterPro" id="IPR013968">
    <property type="entry name" value="PKS_KR"/>
</dbReference>
<dbReference type="Pfam" id="PF08659">
    <property type="entry name" value="KR"/>
    <property type="match status" value="1"/>
</dbReference>